<dbReference type="InterPro" id="IPR001841">
    <property type="entry name" value="Znf_RING"/>
</dbReference>
<dbReference type="GO" id="GO:0006511">
    <property type="term" value="P:ubiquitin-dependent protein catabolic process"/>
    <property type="evidence" value="ECO:0007669"/>
    <property type="project" value="TreeGrafter"/>
</dbReference>
<keyword evidence="4" id="KW-0833">Ubl conjugation pathway</keyword>
<protein>
    <recommendedName>
        <fullName evidence="9">RING-type domain-containing protein</fullName>
    </recommendedName>
</protein>
<dbReference type="SMART" id="SM00184">
    <property type="entry name" value="RING"/>
    <property type="match status" value="1"/>
</dbReference>
<feature type="transmembrane region" description="Helical" evidence="8">
    <location>
        <begin position="369"/>
        <end position="390"/>
    </location>
</feature>
<dbReference type="Proteomes" id="UP001165065">
    <property type="component" value="Unassembled WGS sequence"/>
</dbReference>
<dbReference type="GO" id="GO:0005829">
    <property type="term" value="C:cytosol"/>
    <property type="evidence" value="ECO:0007669"/>
    <property type="project" value="TreeGrafter"/>
</dbReference>
<feature type="transmembrane region" description="Helical" evidence="8">
    <location>
        <begin position="328"/>
        <end position="349"/>
    </location>
</feature>
<dbReference type="GO" id="GO:0008270">
    <property type="term" value="F:zinc ion binding"/>
    <property type="evidence" value="ECO:0007669"/>
    <property type="project" value="UniProtKB-KW"/>
</dbReference>
<feature type="domain" description="RING-type" evidence="9">
    <location>
        <begin position="557"/>
        <end position="608"/>
    </location>
</feature>
<evidence type="ECO:0000256" key="6">
    <source>
        <dbReference type="PROSITE-ProRule" id="PRU00175"/>
    </source>
</evidence>
<keyword evidence="8" id="KW-0472">Membrane</keyword>
<comment type="caution">
    <text evidence="10">The sequence shown here is derived from an EMBL/GenBank/DDBJ whole genome shotgun (WGS) entry which is preliminary data.</text>
</comment>
<dbReference type="GO" id="GO:0016567">
    <property type="term" value="P:protein ubiquitination"/>
    <property type="evidence" value="ECO:0007669"/>
    <property type="project" value="TreeGrafter"/>
</dbReference>
<evidence type="ECO:0000256" key="2">
    <source>
        <dbReference type="ARBA" id="ARBA00022723"/>
    </source>
</evidence>
<evidence type="ECO:0000313" key="11">
    <source>
        <dbReference type="Proteomes" id="UP001165065"/>
    </source>
</evidence>
<dbReference type="PANTHER" id="PTHR15067">
    <property type="entry name" value="E3 UBIQUITIN-PROTEIN LIGASE RNF8"/>
    <property type="match status" value="1"/>
</dbReference>
<keyword evidence="8" id="KW-1133">Transmembrane helix</keyword>
<proteinExistence type="predicted"/>
<dbReference type="PROSITE" id="PS50089">
    <property type="entry name" value="ZF_RING_2"/>
    <property type="match status" value="1"/>
</dbReference>
<gene>
    <name evidence="10" type="ORF">TrCOL_g4752</name>
</gene>
<dbReference type="AlphaFoldDB" id="A0A9W7FV74"/>
<dbReference type="GO" id="GO:0000151">
    <property type="term" value="C:ubiquitin ligase complex"/>
    <property type="evidence" value="ECO:0007669"/>
    <property type="project" value="TreeGrafter"/>
</dbReference>
<dbReference type="SUPFAM" id="SSF57850">
    <property type="entry name" value="RING/U-box"/>
    <property type="match status" value="1"/>
</dbReference>
<dbReference type="PANTHER" id="PTHR15067:SF4">
    <property type="entry name" value="E3 UBIQUITIN-PROTEIN LIGASE RNF8"/>
    <property type="match status" value="1"/>
</dbReference>
<keyword evidence="3 6" id="KW-0863">Zinc-finger</keyword>
<evidence type="ECO:0000259" key="9">
    <source>
        <dbReference type="PROSITE" id="PS50089"/>
    </source>
</evidence>
<evidence type="ECO:0000256" key="5">
    <source>
        <dbReference type="ARBA" id="ARBA00022833"/>
    </source>
</evidence>
<feature type="transmembrane region" description="Helical" evidence="8">
    <location>
        <begin position="155"/>
        <end position="176"/>
    </location>
</feature>
<keyword evidence="8" id="KW-0812">Transmembrane</keyword>
<name>A0A9W7FV74_9STRA</name>
<keyword evidence="1" id="KW-0808">Transferase</keyword>
<dbReference type="EMBL" id="BRYA01000493">
    <property type="protein sequence ID" value="GMI19419.1"/>
    <property type="molecule type" value="Genomic_DNA"/>
</dbReference>
<keyword evidence="2" id="KW-0479">Metal-binding</keyword>
<keyword evidence="11" id="KW-1185">Reference proteome</keyword>
<evidence type="ECO:0000256" key="4">
    <source>
        <dbReference type="ARBA" id="ARBA00022786"/>
    </source>
</evidence>
<keyword evidence="5" id="KW-0862">Zinc</keyword>
<feature type="compositionally biased region" description="Low complexity" evidence="7">
    <location>
        <begin position="60"/>
        <end position="73"/>
    </location>
</feature>
<feature type="compositionally biased region" description="Basic residues" evidence="7">
    <location>
        <begin position="74"/>
        <end position="90"/>
    </location>
</feature>
<feature type="transmembrane region" description="Helical" evidence="8">
    <location>
        <begin position="253"/>
        <end position="270"/>
    </location>
</feature>
<dbReference type="CDD" id="cd16448">
    <property type="entry name" value="RING-H2"/>
    <property type="match status" value="1"/>
</dbReference>
<feature type="region of interest" description="Disordered" evidence="7">
    <location>
        <begin position="57"/>
        <end position="149"/>
    </location>
</feature>
<accession>A0A9W7FV74</accession>
<evidence type="ECO:0000256" key="7">
    <source>
        <dbReference type="SAM" id="MobiDB-lite"/>
    </source>
</evidence>
<evidence type="ECO:0000256" key="1">
    <source>
        <dbReference type="ARBA" id="ARBA00022679"/>
    </source>
</evidence>
<dbReference type="InterPro" id="IPR013083">
    <property type="entry name" value="Znf_RING/FYVE/PHD"/>
</dbReference>
<organism evidence="10 11">
    <name type="scientific">Triparma columacea</name>
    <dbReference type="NCBI Taxonomy" id="722753"/>
    <lineage>
        <taxon>Eukaryota</taxon>
        <taxon>Sar</taxon>
        <taxon>Stramenopiles</taxon>
        <taxon>Ochrophyta</taxon>
        <taxon>Bolidophyceae</taxon>
        <taxon>Parmales</taxon>
        <taxon>Triparmaceae</taxon>
        <taxon>Triparma</taxon>
    </lineage>
</organism>
<dbReference type="OrthoDB" id="8062037at2759"/>
<sequence length="802" mass="88123">MGWEGNEIKEGDFPSLFELLPGSPKNFREYLTMRAEEWSGIKFSSFKLSKVRRLFKSRTPEATTTTTTQSSRQGRSRSRLRRHRPSRSRARAWAEEQEAASSTASPSSPNPSSPSPASTTSNSHLGPTPNLAPHHPDYAGPSPQQASTSSDPVALFYNPVIYFFFSSVLALCNVSLVMQSLSKIERDNNRVLRAREMLELGGEGGEMGNGGMIANSNKPFITADMTPFIADANLELTEVNLMSILKSSTQSKLFYACVFNLMSAGILIVYNTVVKTITNRVHVEDRDNCANVILGWVTFKFILITQTFSRSSLQSPNKTSEDEHKAMAVYTAVFGALALGKMMAKTGVARVERNRMSGINPTYYNDITFLINLTTSFLGVLFTILVARVYPMRLTYCINAEVATTYMELMKGWVMHSSHMRTYGCKRRVSEIVRDMGLGGGGENEEEISGEAYAEIERIQNKVSEANKIADHVARQLSVLILVVQLTFYIKIWNDLGFNYGFFDGLVLLSMRACMCDMAAVFKEWTAGERVREELDEAFEDLGGEELEKLITSGEVCAICLKNFNRHPGTTKKLHCGHVYHRACLEEILKRAGMSGGTYLTAKCPMCRTNVMGNRGGGGGQWTRGHNGPIGNAVNAAVMGRPFTPIRPEHIAALAAVSNHNPNRGEGIENEGNEQAGGGFFGAEVNDNFEVVEDHQTDGGNQEQGEGQGVAPAQAQVEQANLAAGGQGQPRALFTVSTSSLPTWFPQFSFSVIERTGLAPAEIENQADVICEMFQSAERERVLEMLRGGSTGDQIVAQLLNE</sequence>
<dbReference type="GO" id="GO:0061630">
    <property type="term" value="F:ubiquitin protein ligase activity"/>
    <property type="evidence" value="ECO:0007669"/>
    <property type="project" value="TreeGrafter"/>
</dbReference>
<evidence type="ECO:0000256" key="8">
    <source>
        <dbReference type="SAM" id="Phobius"/>
    </source>
</evidence>
<evidence type="ECO:0000256" key="3">
    <source>
        <dbReference type="ARBA" id="ARBA00022771"/>
    </source>
</evidence>
<dbReference type="Gene3D" id="3.30.40.10">
    <property type="entry name" value="Zinc/RING finger domain, C3HC4 (zinc finger)"/>
    <property type="match status" value="1"/>
</dbReference>
<evidence type="ECO:0000313" key="10">
    <source>
        <dbReference type="EMBL" id="GMI19419.1"/>
    </source>
</evidence>
<reference evidence="11" key="1">
    <citation type="journal article" date="2023" name="Commun. Biol.">
        <title>Genome analysis of Parmales, the sister group of diatoms, reveals the evolutionary specialization of diatoms from phago-mixotrophs to photoautotrophs.</title>
        <authorList>
            <person name="Ban H."/>
            <person name="Sato S."/>
            <person name="Yoshikawa S."/>
            <person name="Yamada K."/>
            <person name="Nakamura Y."/>
            <person name="Ichinomiya M."/>
            <person name="Sato N."/>
            <person name="Blanc-Mathieu R."/>
            <person name="Endo H."/>
            <person name="Kuwata A."/>
            <person name="Ogata H."/>
        </authorList>
    </citation>
    <scope>NUCLEOTIDE SEQUENCE [LARGE SCALE GENOMIC DNA]</scope>
</reference>
<dbReference type="Pfam" id="PF13639">
    <property type="entry name" value="zf-RING_2"/>
    <property type="match status" value="1"/>
</dbReference>